<accession>A0A9P1D4E8</accession>
<dbReference type="Gene3D" id="3.40.50.300">
    <property type="entry name" value="P-loop containing nucleotide triphosphate hydrolases"/>
    <property type="match status" value="1"/>
</dbReference>
<evidence type="ECO:0000313" key="1">
    <source>
        <dbReference type="EMBL" id="CAI4002387.1"/>
    </source>
</evidence>
<dbReference type="GO" id="GO:0006508">
    <property type="term" value="P:proteolysis"/>
    <property type="evidence" value="ECO:0007669"/>
    <property type="project" value="UniProtKB-KW"/>
</dbReference>
<sequence>ALRRSQELAAQQEVVCNAAHVAYVLVAEVLGTTGAPTPWGANVPGAAADLLTRAQLGSENLDQLLHAAAAQRAPAKVGLRDLCAALFQEDLGLSQLLHSHGLTAEGLRGALQASGQSLVPPPGASAPVLPLMQRERPKGASDEEDDSSSILERFGKDLVAEAAAGRLDTVFGREKEVQRVLHVLARRNKPN</sequence>
<dbReference type="AlphaFoldDB" id="A0A9P1D4E8"/>
<keyword evidence="3" id="KW-1185">Reference proteome</keyword>
<dbReference type="EMBL" id="CAMXCT020003097">
    <property type="protein sequence ID" value="CAL1155762.1"/>
    <property type="molecule type" value="Genomic_DNA"/>
</dbReference>
<dbReference type="GO" id="GO:0008233">
    <property type="term" value="F:peptidase activity"/>
    <property type="evidence" value="ECO:0007669"/>
    <property type="project" value="UniProtKB-KW"/>
</dbReference>
<name>A0A9P1D4E8_9DINO</name>
<comment type="caution">
    <text evidence="1">The sequence shown here is derived from an EMBL/GenBank/DDBJ whole genome shotgun (WGS) entry which is preliminary data.</text>
</comment>
<evidence type="ECO:0000313" key="2">
    <source>
        <dbReference type="EMBL" id="CAL4789699.1"/>
    </source>
</evidence>
<keyword evidence="2" id="KW-0645">Protease</keyword>
<keyword evidence="2" id="KW-0067">ATP-binding</keyword>
<dbReference type="EMBL" id="CAMXCT010003097">
    <property type="protein sequence ID" value="CAI4002387.1"/>
    <property type="molecule type" value="Genomic_DNA"/>
</dbReference>
<dbReference type="OrthoDB" id="47330at2759"/>
<keyword evidence="2" id="KW-0378">Hydrolase</keyword>
<protein>
    <submittedName>
        <fullName evidence="2">ATP-dependent Clp protease ATP-binding subunit ClpC1</fullName>
    </submittedName>
</protein>
<dbReference type="GO" id="GO:0005524">
    <property type="term" value="F:ATP binding"/>
    <property type="evidence" value="ECO:0007669"/>
    <property type="project" value="UniProtKB-KW"/>
</dbReference>
<feature type="non-terminal residue" evidence="1">
    <location>
        <position position="191"/>
    </location>
</feature>
<proteinExistence type="predicted"/>
<organism evidence="1">
    <name type="scientific">Cladocopium goreaui</name>
    <dbReference type="NCBI Taxonomy" id="2562237"/>
    <lineage>
        <taxon>Eukaryota</taxon>
        <taxon>Sar</taxon>
        <taxon>Alveolata</taxon>
        <taxon>Dinophyceae</taxon>
        <taxon>Suessiales</taxon>
        <taxon>Symbiodiniaceae</taxon>
        <taxon>Cladocopium</taxon>
    </lineage>
</organism>
<dbReference type="Proteomes" id="UP001152797">
    <property type="component" value="Unassembled WGS sequence"/>
</dbReference>
<dbReference type="InterPro" id="IPR027417">
    <property type="entry name" value="P-loop_NTPase"/>
</dbReference>
<gene>
    <name evidence="1" type="ORF">C1SCF055_LOCUS28346</name>
</gene>
<evidence type="ECO:0000313" key="3">
    <source>
        <dbReference type="Proteomes" id="UP001152797"/>
    </source>
</evidence>
<reference evidence="2 3" key="2">
    <citation type="submission" date="2024-05" db="EMBL/GenBank/DDBJ databases">
        <authorList>
            <person name="Chen Y."/>
            <person name="Shah S."/>
            <person name="Dougan E. K."/>
            <person name="Thang M."/>
            <person name="Chan C."/>
        </authorList>
    </citation>
    <scope>NUCLEOTIDE SEQUENCE [LARGE SCALE GENOMIC DNA]</scope>
</reference>
<reference evidence="1" key="1">
    <citation type="submission" date="2022-10" db="EMBL/GenBank/DDBJ databases">
        <authorList>
            <person name="Chen Y."/>
            <person name="Dougan E. K."/>
            <person name="Chan C."/>
            <person name="Rhodes N."/>
            <person name="Thang M."/>
        </authorList>
    </citation>
    <scope>NUCLEOTIDE SEQUENCE</scope>
</reference>
<keyword evidence="2" id="KW-0547">Nucleotide-binding</keyword>
<dbReference type="EMBL" id="CAMXCT030003097">
    <property type="protein sequence ID" value="CAL4789699.1"/>
    <property type="molecule type" value="Genomic_DNA"/>
</dbReference>
<feature type="non-terminal residue" evidence="1">
    <location>
        <position position="1"/>
    </location>
</feature>